<evidence type="ECO:0000313" key="3">
    <source>
        <dbReference type="EMBL" id="SFR86167.1"/>
    </source>
</evidence>
<evidence type="ECO:0000313" key="4">
    <source>
        <dbReference type="Proteomes" id="UP000199062"/>
    </source>
</evidence>
<feature type="region of interest" description="Disordered" evidence="2">
    <location>
        <begin position="1"/>
        <end position="30"/>
    </location>
</feature>
<name>A0A1I6K4Q0_9EURY</name>
<accession>A0A1I6K4Q0</accession>
<dbReference type="EMBL" id="FOZK01000001">
    <property type="protein sequence ID" value="SFR86167.1"/>
    <property type="molecule type" value="Genomic_DNA"/>
</dbReference>
<reference evidence="3 4" key="1">
    <citation type="submission" date="2016-10" db="EMBL/GenBank/DDBJ databases">
        <authorList>
            <person name="de Groot N.N."/>
        </authorList>
    </citation>
    <scope>NUCLEOTIDE SEQUENCE [LARGE SCALE GENOMIC DNA]</scope>
    <source>
        <strain evidence="3 4">CGMCC 1.10457</strain>
    </source>
</reference>
<evidence type="ECO:0000256" key="1">
    <source>
        <dbReference type="SAM" id="Coils"/>
    </source>
</evidence>
<sequence length="89" mass="10233">MSSNASTAENGVSDESATIPVATGRIDTTDTRTKFDVEREILCNYIEELERELVRERQRRDQVIDHYEQLLDAERQTENESTGLLRGLF</sequence>
<dbReference type="AlphaFoldDB" id="A0A1I6K4Q0"/>
<organism evidence="3 4">
    <name type="scientific">Halomicrobium zhouii</name>
    <dbReference type="NCBI Taxonomy" id="767519"/>
    <lineage>
        <taxon>Archaea</taxon>
        <taxon>Methanobacteriati</taxon>
        <taxon>Methanobacteriota</taxon>
        <taxon>Stenosarchaea group</taxon>
        <taxon>Halobacteria</taxon>
        <taxon>Halobacteriales</taxon>
        <taxon>Haloarculaceae</taxon>
        <taxon>Halomicrobium</taxon>
    </lineage>
</organism>
<dbReference type="Proteomes" id="UP000199062">
    <property type="component" value="Unassembled WGS sequence"/>
</dbReference>
<dbReference type="RefSeq" id="WP_089812998.1">
    <property type="nucleotide sequence ID" value="NZ_FOZK01000001.1"/>
</dbReference>
<evidence type="ECO:0000256" key="2">
    <source>
        <dbReference type="SAM" id="MobiDB-lite"/>
    </source>
</evidence>
<keyword evidence="4" id="KW-1185">Reference proteome</keyword>
<feature type="compositionally biased region" description="Polar residues" evidence="2">
    <location>
        <begin position="1"/>
        <end position="16"/>
    </location>
</feature>
<feature type="coiled-coil region" evidence="1">
    <location>
        <begin position="39"/>
        <end position="66"/>
    </location>
</feature>
<gene>
    <name evidence="3" type="ORF">SAMN05216559_0185</name>
</gene>
<proteinExistence type="predicted"/>
<keyword evidence="1" id="KW-0175">Coiled coil</keyword>
<protein>
    <submittedName>
        <fullName evidence="3">Uncharacterized protein</fullName>
    </submittedName>
</protein>